<keyword evidence="4" id="KW-1185">Reference proteome</keyword>
<evidence type="ECO:0000256" key="2">
    <source>
        <dbReference type="ARBA" id="ARBA00023002"/>
    </source>
</evidence>
<accession>A0A7R9QKI6</accession>
<dbReference type="EMBL" id="CAJPVJ010003397">
    <property type="protein sequence ID" value="CAG2167505.1"/>
    <property type="molecule type" value="Genomic_DNA"/>
</dbReference>
<protein>
    <recommendedName>
        <fullName evidence="5">Malate dehydrogenase</fullName>
    </recommendedName>
</protein>
<dbReference type="InterPro" id="IPR003767">
    <property type="entry name" value="Malate/L-lactate_DH-like"/>
</dbReference>
<dbReference type="OrthoDB" id="7881616at2759"/>
<evidence type="ECO:0008006" key="5">
    <source>
        <dbReference type="Google" id="ProtNLM"/>
    </source>
</evidence>
<dbReference type="GO" id="GO:0016491">
    <property type="term" value="F:oxidoreductase activity"/>
    <property type="evidence" value="ECO:0007669"/>
    <property type="project" value="UniProtKB-KW"/>
</dbReference>
<dbReference type="Gene3D" id="3.30.1370.60">
    <property type="entry name" value="Hypothetical oxidoreductase yiak, domain 2"/>
    <property type="match status" value="1"/>
</dbReference>
<gene>
    <name evidence="3" type="ORF">ONB1V03_LOCUS7011</name>
</gene>
<dbReference type="Proteomes" id="UP000728032">
    <property type="component" value="Unassembled WGS sequence"/>
</dbReference>
<keyword evidence="2" id="KW-0560">Oxidoreductase</keyword>
<evidence type="ECO:0000313" key="4">
    <source>
        <dbReference type="Proteomes" id="UP000728032"/>
    </source>
</evidence>
<dbReference type="InterPro" id="IPR036111">
    <property type="entry name" value="Mal/L-sulfo/L-lacto_DH-like_sf"/>
</dbReference>
<dbReference type="EMBL" id="OC918222">
    <property type="protein sequence ID" value="CAD7648932.1"/>
    <property type="molecule type" value="Genomic_DNA"/>
</dbReference>
<dbReference type="Gene3D" id="1.10.1530.10">
    <property type="match status" value="1"/>
</dbReference>
<dbReference type="InterPro" id="IPR043144">
    <property type="entry name" value="Mal/L-sulf/L-lact_DH-like_ah"/>
</dbReference>
<dbReference type="Pfam" id="PF02615">
    <property type="entry name" value="Ldh_2"/>
    <property type="match status" value="1"/>
</dbReference>
<dbReference type="PANTHER" id="PTHR11091">
    <property type="entry name" value="OXIDOREDUCTASE-RELATED"/>
    <property type="match status" value="1"/>
</dbReference>
<dbReference type="PANTHER" id="PTHR11091:SF0">
    <property type="entry name" value="MALATE DEHYDROGENASE"/>
    <property type="match status" value="1"/>
</dbReference>
<dbReference type="SUPFAM" id="SSF89733">
    <property type="entry name" value="L-sulfolactate dehydrogenase-like"/>
    <property type="match status" value="1"/>
</dbReference>
<reference evidence="3" key="1">
    <citation type="submission" date="2020-11" db="EMBL/GenBank/DDBJ databases">
        <authorList>
            <person name="Tran Van P."/>
        </authorList>
    </citation>
    <scope>NUCLEOTIDE SEQUENCE</scope>
</reference>
<dbReference type="AlphaFoldDB" id="A0A7R9QKI6"/>
<proteinExistence type="inferred from homology"/>
<organism evidence="3">
    <name type="scientific">Oppiella nova</name>
    <dbReference type="NCBI Taxonomy" id="334625"/>
    <lineage>
        <taxon>Eukaryota</taxon>
        <taxon>Metazoa</taxon>
        <taxon>Ecdysozoa</taxon>
        <taxon>Arthropoda</taxon>
        <taxon>Chelicerata</taxon>
        <taxon>Arachnida</taxon>
        <taxon>Acari</taxon>
        <taxon>Acariformes</taxon>
        <taxon>Sarcoptiformes</taxon>
        <taxon>Oribatida</taxon>
        <taxon>Brachypylina</taxon>
        <taxon>Oppioidea</taxon>
        <taxon>Oppiidae</taxon>
        <taxon>Oppiella</taxon>
    </lineage>
</organism>
<evidence type="ECO:0000313" key="3">
    <source>
        <dbReference type="EMBL" id="CAD7648932.1"/>
    </source>
</evidence>
<dbReference type="InterPro" id="IPR043143">
    <property type="entry name" value="Mal/L-sulf/L-lact_DH-like_NADP"/>
</dbReference>
<evidence type="ECO:0000256" key="1">
    <source>
        <dbReference type="ARBA" id="ARBA00006056"/>
    </source>
</evidence>
<sequence>MESMSYQIISRNEIQSFMKRAMIAVGTNISHAEILSDVLVAGDYRGHFSHGLNRLELYLEDITTKACKADGEPTVLKESAATAWVDGNNLLGPVVGKFCMNLAIKKAKESGIGWVVAKGSNHFGIAGYYSLLALEHNLMGMSFTNASPLMATTRGKEPFFGTNPMSLSAPANNGDSYVLDMATSVVALGKVELADRKGESIPNNWAIDKDGEQITDPKKLNALLPLGGVEKSSGYKGYGLAMMVEVFTAILSGSAVAPNVRKWGDNHITANLGQCFIAINPGSFAPGFNGRMSDLIDSCRNQEPAAGQPNVLVAGDPERQHMEKCDTQGGIAYHINQIDFANRIASRLNIEAPKILK</sequence>
<comment type="similarity">
    <text evidence="1">Belongs to the LDH2/MDH2 oxidoreductase family.</text>
</comment>
<name>A0A7R9QKI6_9ACAR</name>